<keyword evidence="2" id="KW-1133">Transmembrane helix</keyword>
<feature type="compositionally biased region" description="Basic and acidic residues" evidence="1">
    <location>
        <begin position="381"/>
        <end position="399"/>
    </location>
</feature>
<dbReference type="OrthoDB" id="5985247at2759"/>
<evidence type="ECO:0000313" key="4">
    <source>
        <dbReference type="Proteomes" id="UP000225706"/>
    </source>
</evidence>
<feature type="compositionally biased region" description="Basic and acidic residues" evidence="1">
    <location>
        <begin position="413"/>
        <end position="430"/>
    </location>
</feature>
<proteinExistence type="predicted"/>
<dbReference type="EMBL" id="LSMT01000071">
    <property type="protein sequence ID" value="PFX29094.1"/>
    <property type="molecule type" value="Genomic_DNA"/>
</dbReference>
<reference evidence="4" key="1">
    <citation type="journal article" date="2017" name="bioRxiv">
        <title>Comparative analysis of the genomes of Stylophora pistillata and Acropora digitifera provides evidence for extensive differences between species of corals.</title>
        <authorList>
            <person name="Voolstra C.R."/>
            <person name="Li Y."/>
            <person name="Liew Y.J."/>
            <person name="Baumgarten S."/>
            <person name="Zoccola D."/>
            <person name="Flot J.-F."/>
            <person name="Tambutte S."/>
            <person name="Allemand D."/>
            <person name="Aranda M."/>
        </authorList>
    </citation>
    <scope>NUCLEOTIDE SEQUENCE [LARGE SCALE GENOMIC DNA]</scope>
</reference>
<name>A0A2B4SEI9_STYPI</name>
<keyword evidence="2" id="KW-0472">Membrane</keyword>
<keyword evidence="2" id="KW-0812">Transmembrane</keyword>
<accession>A0A2B4SEI9</accession>
<keyword evidence="4" id="KW-1185">Reference proteome</keyword>
<comment type="caution">
    <text evidence="3">The sequence shown here is derived from an EMBL/GenBank/DDBJ whole genome shotgun (WGS) entry which is preliminary data.</text>
</comment>
<dbReference type="Gene3D" id="2.170.15.10">
    <property type="entry name" value="Proaerolysin, chain A, domain 3"/>
    <property type="match status" value="1"/>
</dbReference>
<evidence type="ECO:0000256" key="2">
    <source>
        <dbReference type="SAM" id="Phobius"/>
    </source>
</evidence>
<dbReference type="SUPFAM" id="SSF56973">
    <property type="entry name" value="Aerolisin/ETX pore-forming domain"/>
    <property type="match status" value="1"/>
</dbReference>
<dbReference type="Proteomes" id="UP000225706">
    <property type="component" value="Unassembled WGS sequence"/>
</dbReference>
<feature type="transmembrane region" description="Helical" evidence="2">
    <location>
        <begin position="55"/>
        <end position="77"/>
    </location>
</feature>
<sequence>MSKGCDYVLKETWQYSPFKLNKRTNKKIEDSTGEDFLLIIWTSRKSLPIAMDNKIIIGHILSLVIQLLLSGVWVGAYRSYGCMEGKCAMEDCRSSSGSGRSNYCWIAADSAGNYMRCGRKEDCREAARSWGNCKAFSCFANRAPSPTRSYGKTCESIRSRKLAELKRECNSQGYSFESWARRYNTVRKLKSKFEPCVGDIIEEEAKKVIKYCHCYNKCGNDQTEKETCTVQGLDRRLDLEMDVNDPFKAVCAIDCDPEEKLEFLQKVINEHSTQTATKKVIITKGMSSSKTSSTGGSSSTTVSGEIGFQVMNVFSAKFGVSHTTGHNWNTGSTRTEFQQVTSEISIPVEPGDEVSVYQVVGECKNSDGTVFTMKTPTYRIKGKDGSTETRRDHSSEEQQHLLNSHKHSLKTLWGKDRSTETSRGHSSKEH</sequence>
<gene>
    <name evidence="3" type="ORF">AWC38_SpisGene6160</name>
</gene>
<evidence type="ECO:0000313" key="3">
    <source>
        <dbReference type="EMBL" id="PFX29094.1"/>
    </source>
</evidence>
<dbReference type="AlphaFoldDB" id="A0A2B4SEI9"/>
<organism evidence="3 4">
    <name type="scientific">Stylophora pistillata</name>
    <name type="common">Smooth cauliflower coral</name>
    <dbReference type="NCBI Taxonomy" id="50429"/>
    <lineage>
        <taxon>Eukaryota</taxon>
        <taxon>Metazoa</taxon>
        <taxon>Cnidaria</taxon>
        <taxon>Anthozoa</taxon>
        <taxon>Hexacorallia</taxon>
        <taxon>Scleractinia</taxon>
        <taxon>Astrocoeniina</taxon>
        <taxon>Pocilloporidae</taxon>
        <taxon>Stylophora</taxon>
    </lineage>
</organism>
<feature type="region of interest" description="Disordered" evidence="1">
    <location>
        <begin position="380"/>
        <end position="430"/>
    </location>
</feature>
<evidence type="ECO:0000256" key="1">
    <source>
        <dbReference type="SAM" id="MobiDB-lite"/>
    </source>
</evidence>
<protein>
    <submittedName>
        <fullName evidence="3">Uncharacterized protein</fullName>
    </submittedName>
</protein>